<keyword evidence="3" id="KW-0677">Repeat</keyword>
<name>A0A316ZAQ4_9BASI</name>
<dbReference type="InterPro" id="IPR019775">
    <property type="entry name" value="WD40_repeat_CS"/>
</dbReference>
<evidence type="ECO:0000313" key="7">
    <source>
        <dbReference type="EMBL" id="PWN97345.1"/>
    </source>
</evidence>
<dbReference type="Proteomes" id="UP000245946">
    <property type="component" value="Unassembled WGS sequence"/>
</dbReference>
<dbReference type="RefSeq" id="XP_025597624.1">
    <property type="nucleotide sequence ID" value="XM_025742633.1"/>
</dbReference>
<dbReference type="GeneID" id="37270177"/>
<dbReference type="EMBL" id="KZ819295">
    <property type="protein sequence ID" value="PWN97345.1"/>
    <property type="molecule type" value="Genomic_DNA"/>
</dbReference>
<keyword evidence="8" id="KW-1185">Reference proteome</keyword>
<dbReference type="InterPro" id="IPR001680">
    <property type="entry name" value="WD40_rpt"/>
</dbReference>
<reference evidence="7 8" key="1">
    <citation type="journal article" date="2018" name="Mol. Biol. Evol.">
        <title>Broad Genomic Sampling Reveals a Smut Pathogenic Ancestry of the Fungal Clade Ustilaginomycotina.</title>
        <authorList>
            <person name="Kijpornyongpan T."/>
            <person name="Mondo S.J."/>
            <person name="Barry K."/>
            <person name="Sandor L."/>
            <person name="Lee J."/>
            <person name="Lipzen A."/>
            <person name="Pangilinan J."/>
            <person name="LaButti K."/>
            <person name="Hainaut M."/>
            <person name="Henrissat B."/>
            <person name="Grigoriev I.V."/>
            <person name="Spatafora J.W."/>
            <person name="Aime M.C."/>
        </authorList>
    </citation>
    <scope>NUCLEOTIDE SEQUENCE [LARGE SCALE GENOMIC DNA]</scope>
    <source>
        <strain evidence="7 8">MCA 4186</strain>
    </source>
</reference>
<feature type="repeat" description="WD" evidence="5">
    <location>
        <begin position="549"/>
        <end position="584"/>
    </location>
</feature>
<dbReference type="SUPFAM" id="SSF50978">
    <property type="entry name" value="WD40 repeat-like"/>
    <property type="match status" value="1"/>
</dbReference>
<feature type="repeat" description="WD" evidence="5">
    <location>
        <begin position="507"/>
        <end position="548"/>
    </location>
</feature>
<feature type="repeat" description="WD" evidence="5">
    <location>
        <begin position="217"/>
        <end position="258"/>
    </location>
</feature>
<proteinExistence type="predicted"/>
<dbReference type="GO" id="GO:0000027">
    <property type="term" value="P:ribosomal large subunit assembly"/>
    <property type="evidence" value="ECO:0007669"/>
    <property type="project" value="TreeGrafter"/>
</dbReference>
<sequence>MATLVPPRSAKRQRLANAAADKAAAAMADAGQLGPAAETLVVQLRSAGADGVPLGPAISLPAATGQRELEMLVNQLRRQARAERRPRSGDADEDDDDADEDLPFAFHVALPEAPGAAATSAANMRLQISKSIADDVLNAAAAKRLGLSSEDTLSIVFEPQAVFRVRPVTRCTSTLSGHASPILCSSSSPTGTLLATGAGDKTARIWDVESEMPLHTLAGHRGWVLCAEWEGRERRLATGDMEGDVWVWDALDSSEGKTGRRAWGVKSAKTIDEERAAATATQDAADGAEATPAKTKMTVAEKRAARHAAPQGKVLKGHTKWITSLSWEPIHSNAAAPRLASSSKDGTVKVWNVSTRLCEFTLGGHSASVNVVRWGGEGAIYTASSDRTVKVWDAASGKLIRTLNEHAHWVNTLALSTDFVLRTGPFDHHGKLAKPAPGAPDAATDADGAAKASALARYRAATAGQRFEQAISGSDDHTLFLWAPQISGDVSLGAAGGATPKKSLARLTGHQKTVNHVCFSPDGRLVASAGFDNAVKLWDARTGRFIATLRGHVANVYRVDWSADSRLLVSASKDSTVKLWDLRTFKLRIDLPGHSDEVYCVSFAADKVVSGGRDKTLKIWRN</sequence>
<evidence type="ECO:0000256" key="5">
    <source>
        <dbReference type="PROSITE-ProRule" id="PRU00221"/>
    </source>
</evidence>
<feature type="compositionally biased region" description="Basic and acidic residues" evidence="6">
    <location>
        <begin position="80"/>
        <end position="90"/>
    </location>
</feature>
<feature type="repeat" description="WD" evidence="5">
    <location>
        <begin position="175"/>
        <end position="216"/>
    </location>
</feature>
<dbReference type="SMART" id="SM00320">
    <property type="entry name" value="WD40"/>
    <property type="match status" value="8"/>
</dbReference>
<dbReference type="PROSITE" id="PS00678">
    <property type="entry name" value="WD_REPEATS_1"/>
    <property type="match status" value="5"/>
</dbReference>
<organism evidence="7 8">
    <name type="scientific">Tilletiopsis washingtonensis</name>
    <dbReference type="NCBI Taxonomy" id="58919"/>
    <lineage>
        <taxon>Eukaryota</taxon>
        <taxon>Fungi</taxon>
        <taxon>Dikarya</taxon>
        <taxon>Basidiomycota</taxon>
        <taxon>Ustilaginomycotina</taxon>
        <taxon>Exobasidiomycetes</taxon>
        <taxon>Entylomatales</taxon>
        <taxon>Entylomatales incertae sedis</taxon>
        <taxon>Tilletiopsis</taxon>
    </lineage>
</organism>
<keyword evidence="2 5" id="KW-0853">WD repeat</keyword>
<dbReference type="InterPro" id="IPR036322">
    <property type="entry name" value="WD40_repeat_dom_sf"/>
</dbReference>
<dbReference type="InterPro" id="IPR015943">
    <property type="entry name" value="WD40/YVTN_repeat-like_dom_sf"/>
</dbReference>
<evidence type="ECO:0000256" key="4">
    <source>
        <dbReference type="ARBA" id="ARBA00023242"/>
    </source>
</evidence>
<feature type="repeat" description="WD" evidence="5">
    <location>
        <begin position="362"/>
        <end position="402"/>
    </location>
</feature>
<evidence type="ECO:0000256" key="2">
    <source>
        <dbReference type="ARBA" id="ARBA00022574"/>
    </source>
</evidence>
<dbReference type="OrthoDB" id="10267436at2759"/>
<evidence type="ECO:0000313" key="8">
    <source>
        <dbReference type="Proteomes" id="UP000245946"/>
    </source>
</evidence>
<gene>
    <name evidence="7" type="ORF">FA09DRAFT_330510</name>
</gene>
<dbReference type="Pfam" id="PF00400">
    <property type="entry name" value="WD40"/>
    <property type="match status" value="7"/>
</dbReference>
<dbReference type="GO" id="GO:0005730">
    <property type="term" value="C:nucleolus"/>
    <property type="evidence" value="ECO:0007669"/>
    <property type="project" value="UniProtKB-SubCell"/>
</dbReference>
<feature type="region of interest" description="Disordered" evidence="6">
    <location>
        <begin position="276"/>
        <end position="295"/>
    </location>
</feature>
<evidence type="ECO:0000256" key="6">
    <source>
        <dbReference type="SAM" id="MobiDB-lite"/>
    </source>
</evidence>
<dbReference type="PROSITE" id="PS50294">
    <property type="entry name" value="WD_REPEATS_REGION"/>
    <property type="match status" value="7"/>
</dbReference>
<evidence type="ECO:0000256" key="1">
    <source>
        <dbReference type="ARBA" id="ARBA00004604"/>
    </source>
</evidence>
<dbReference type="PANTHER" id="PTHR19848">
    <property type="entry name" value="WD40 REPEAT PROTEIN"/>
    <property type="match status" value="1"/>
</dbReference>
<feature type="compositionally biased region" description="Low complexity" evidence="6">
    <location>
        <begin position="277"/>
        <end position="291"/>
    </location>
</feature>
<dbReference type="PRINTS" id="PR00320">
    <property type="entry name" value="GPROTEINBRPT"/>
</dbReference>
<accession>A0A316ZAQ4</accession>
<feature type="repeat" description="WD" evidence="5">
    <location>
        <begin position="591"/>
        <end position="622"/>
    </location>
</feature>
<comment type="subcellular location">
    <subcellularLocation>
        <location evidence="1">Nucleus</location>
        <location evidence="1">Nucleolus</location>
    </subcellularLocation>
</comment>
<dbReference type="CDD" id="cd00200">
    <property type="entry name" value="WD40"/>
    <property type="match status" value="1"/>
</dbReference>
<protein>
    <submittedName>
        <fullName evidence="7">Putative RSA4-WD-repeat protein</fullName>
    </submittedName>
</protein>
<keyword evidence="4" id="KW-0539">Nucleus</keyword>
<dbReference type="InterPro" id="IPR020472">
    <property type="entry name" value="WD40_PAC1"/>
</dbReference>
<dbReference type="PANTHER" id="PTHR19848:SF0">
    <property type="entry name" value="NOTCHLESS PROTEIN HOMOLOG 1"/>
    <property type="match status" value="1"/>
</dbReference>
<dbReference type="AlphaFoldDB" id="A0A316ZAQ4"/>
<dbReference type="Gene3D" id="2.130.10.10">
    <property type="entry name" value="YVTN repeat-like/Quinoprotein amine dehydrogenase"/>
    <property type="match status" value="1"/>
</dbReference>
<feature type="region of interest" description="Disordered" evidence="6">
    <location>
        <begin position="76"/>
        <end position="99"/>
    </location>
</feature>
<dbReference type="STRING" id="58919.A0A316ZAQ4"/>
<dbReference type="PROSITE" id="PS50082">
    <property type="entry name" value="WD_REPEATS_2"/>
    <property type="match status" value="7"/>
</dbReference>
<feature type="repeat" description="WD" evidence="5">
    <location>
        <begin position="315"/>
        <end position="355"/>
    </location>
</feature>
<evidence type="ECO:0000256" key="3">
    <source>
        <dbReference type="ARBA" id="ARBA00022737"/>
    </source>
</evidence>